<dbReference type="AlphaFoldDB" id="A0A7V2ZHI2"/>
<proteinExistence type="predicted"/>
<organism evidence="1">
    <name type="scientific">Ignavibacterium album</name>
    <dbReference type="NCBI Taxonomy" id="591197"/>
    <lineage>
        <taxon>Bacteria</taxon>
        <taxon>Pseudomonadati</taxon>
        <taxon>Ignavibacteriota</taxon>
        <taxon>Ignavibacteria</taxon>
        <taxon>Ignavibacteriales</taxon>
        <taxon>Ignavibacteriaceae</taxon>
        <taxon>Ignavibacterium</taxon>
    </lineage>
</organism>
<dbReference type="EMBL" id="DSUJ01000002">
    <property type="protein sequence ID" value="HFI89993.1"/>
    <property type="molecule type" value="Genomic_DNA"/>
</dbReference>
<gene>
    <name evidence="1" type="ORF">ENS31_00520</name>
</gene>
<protein>
    <submittedName>
        <fullName evidence="1">Uncharacterized protein</fullName>
    </submittedName>
</protein>
<evidence type="ECO:0000313" key="1">
    <source>
        <dbReference type="EMBL" id="HFI89993.1"/>
    </source>
</evidence>
<sequence>MKTILLILIGNRKQSAVQVQKILTGWGCMIKTRLGIHDGVMENCSDEGLLILELYGDRKKMEELARKVSLVKGVASKLIDISIFNGEKVEKQLNKVRKPSRKAVKQ</sequence>
<name>A0A7V2ZHI2_9BACT</name>
<dbReference type="SUPFAM" id="SSF55021">
    <property type="entry name" value="ACT-like"/>
    <property type="match status" value="1"/>
</dbReference>
<dbReference type="InterPro" id="IPR045865">
    <property type="entry name" value="ACT-like_dom_sf"/>
</dbReference>
<dbReference type="InterPro" id="IPR027271">
    <property type="entry name" value="Acetolactate_synth/TF_NikR_C"/>
</dbReference>
<accession>A0A7V2ZHI2</accession>
<comment type="caution">
    <text evidence="1">The sequence shown here is derived from an EMBL/GenBank/DDBJ whole genome shotgun (WGS) entry which is preliminary data.</text>
</comment>
<dbReference type="Gene3D" id="3.30.70.1150">
    <property type="entry name" value="ACT-like. Chain A, domain 2"/>
    <property type="match status" value="1"/>
</dbReference>
<reference evidence="1" key="1">
    <citation type="journal article" date="2020" name="mSystems">
        <title>Genome- and Community-Level Interaction Insights into Carbon Utilization and Element Cycling Functions of Hydrothermarchaeota in Hydrothermal Sediment.</title>
        <authorList>
            <person name="Zhou Z."/>
            <person name="Liu Y."/>
            <person name="Xu W."/>
            <person name="Pan J."/>
            <person name="Luo Z.H."/>
            <person name="Li M."/>
        </authorList>
    </citation>
    <scope>NUCLEOTIDE SEQUENCE [LARGE SCALE GENOMIC DNA]</scope>
    <source>
        <strain evidence="1">SpSt-479</strain>
    </source>
</reference>